<keyword evidence="2" id="KW-1185">Reference proteome</keyword>
<gene>
    <name evidence="1" type="ORF">BU25DRAFT_455960</name>
</gene>
<evidence type="ECO:0000313" key="2">
    <source>
        <dbReference type="Proteomes" id="UP000799754"/>
    </source>
</evidence>
<proteinExistence type="predicted"/>
<reference evidence="1" key="1">
    <citation type="journal article" date="2020" name="Stud. Mycol.">
        <title>101 Dothideomycetes genomes: a test case for predicting lifestyles and emergence of pathogens.</title>
        <authorList>
            <person name="Haridas S."/>
            <person name="Albert R."/>
            <person name="Binder M."/>
            <person name="Bloem J."/>
            <person name="Labutti K."/>
            <person name="Salamov A."/>
            <person name="Andreopoulos B."/>
            <person name="Baker S."/>
            <person name="Barry K."/>
            <person name="Bills G."/>
            <person name="Bluhm B."/>
            <person name="Cannon C."/>
            <person name="Castanera R."/>
            <person name="Culley D."/>
            <person name="Daum C."/>
            <person name="Ezra D."/>
            <person name="Gonzalez J."/>
            <person name="Henrissat B."/>
            <person name="Kuo A."/>
            <person name="Liang C."/>
            <person name="Lipzen A."/>
            <person name="Lutzoni F."/>
            <person name="Magnuson J."/>
            <person name="Mondo S."/>
            <person name="Nolan M."/>
            <person name="Ohm R."/>
            <person name="Pangilinan J."/>
            <person name="Park H.-J."/>
            <person name="Ramirez L."/>
            <person name="Alfaro M."/>
            <person name="Sun H."/>
            <person name="Tritt A."/>
            <person name="Yoshinaga Y."/>
            <person name="Zwiers L.-H."/>
            <person name="Turgeon B."/>
            <person name="Goodwin S."/>
            <person name="Spatafora J."/>
            <person name="Crous P."/>
            <person name="Grigoriev I."/>
        </authorList>
    </citation>
    <scope>NUCLEOTIDE SEQUENCE</scope>
    <source>
        <strain evidence="1">CBS 525.71</strain>
    </source>
</reference>
<evidence type="ECO:0000313" key="1">
    <source>
        <dbReference type="EMBL" id="KAF2630905.1"/>
    </source>
</evidence>
<organism evidence="1 2">
    <name type="scientific">Macroventuria anomochaeta</name>
    <dbReference type="NCBI Taxonomy" id="301207"/>
    <lineage>
        <taxon>Eukaryota</taxon>
        <taxon>Fungi</taxon>
        <taxon>Dikarya</taxon>
        <taxon>Ascomycota</taxon>
        <taxon>Pezizomycotina</taxon>
        <taxon>Dothideomycetes</taxon>
        <taxon>Pleosporomycetidae</taxon>
        <taxon>Pleosporales</taxon>
        <taxon>Pleosporineae</taxon>
        <taxon>Didymellaceae</taxon>
        <taxon>Macroventuria</taxon>
    </lineage>
</organism>
<name>A0ACB6S9G0_9PLEO</name>
<comment type="caution">
    <text evidence="1">The sequence shown here is derived from an EMBL/GenBank/DDBJ whole genome shotgun (WGS) entry which is preliminary data.</text>
</comment>
<dbReference type="Proteomes" id="UP000799754">
    <property type="component" value="Unassembled WGS sequence"/>
</dbReference>
<accession>A0ACB6S9G0</accession>
<protein>
    <submittedName>
        <fullName evidence="1">Uncharacterized protein</fullName>
    </submittedName>
</protein>
<dbReference type="EMBL" id="MU006706">
    <property type="protein sequence ID" value="KAF2630905.1"/>
    <property type="molecule type" value="Genomic_DNA"/>
</dbReference>
<sequence>MVNTTDFLNMPLTINGTIHSPLQHHYLDQAERVLDPGATACLSSLLTAFGLGDGHGRNVLVTEDYISPGMMHLDYEVYGSHCPLLDMAKSIYNDGFFNVLYSDLLCDDLTESSNKSGTVVSWDFNTQGLSIDYKVSVDSIGKATANIKFEYLLQPLFNLVQRHPKKASVAQDILSNSLFTCALLSRKFAKRPDVFFIKLALGVRLRIVGLDLEKRVSFEYLWILTTKNVSDGAGFLDLGHYLYNEDKASSGHHFFLANMLDPSFKDKARNLQHRFHFVHTANVIHLFNVEDQKIFFQNLVYLAAPGGTIWGRQVGLAEDNNQSLYKQPAGKGARFTIIGFRNFLLEATGWTLADMQFEAQLVEYHELRVKRMDKNWVLQWSILLRSMNNSQNNTEQTGLCNETRAAKELQYQLTEL</sequence>